<organism evidence="5 6">
    <name type="scientific">Penicillium subrubescens</name>
    <dbReference type="NCBI Taxonomy" id="1316194"/>
    <lineage>
        <taxon>Eukaryota</taxon>
        <taxon>Fungi</taxon>
        <taxon>Dikarya</taxon>
        <taxon>Ascomycota</taxon>
        <taxon>Pezizomycotina</taxon>
        <taxon>Eurotiomycetes</taxon>
        <taxon>Eurotiomycetidae</taxon>
        <taxon>Eurotiales</taxon>
        <taxon>Aspergillaceae</taxon>
        <taxon>Penicillium</taxon>
    </lineage>
</organism>
<feature type="repeat" description="ANK" evidence="3">
    <location>
        <begin position="1"/>
        <end position="32"/>
    </location>
</feature>
<dbReference type="AlphaFoldDB" id="A0A1Q5SY62"/>
<dbReference type="Pfam" id="PF12796">
    <property type="entry name" value="Ank_2"/>
    <property type="match status" value="2"/>
</dbReference>
<keyword evidence="1" id="KW-0677">Repeat</keyword>
<dbReference type="STRING" id="1316194.A0A1Q5SY62"/>
<dbReference type="Proteomes" id="UP000186955">
    <property type="component" value="Unassembled WGS sequence"/>
</dbReference>
<sequence>MGNPLRSAAGLGEVEICDILIQAGADLNCLTGDAVPTTALHRDLENAQNECVTLLLAAGADPNLTVDKRSPLQVACSDRYSNPLERVRLLCRFGDAVNPPFKSSRLSPLQLAIRAEDTELARYLLKEGADPDFFAKPKSGTPLQLTSAFSGNSGMAELVLGEGANINSRSGYQKGNPHAVGTEDSEMDSDSDSESDLDFYYSGNDEGSEDCLENGAHVNALPSERNGKTALQFAVAAGNIERVEILLDSQAAVNTDPYVTGGVTALKEAARLQDPAVKKEILHILMRAGVDTEILTSQSRNAPLHSFVECGDLETTRKLLEKGVSPNPGYSAESHLTPLQEASALGQKSLVELLIKHGADINAPAGPYKGRTALQAAAEKNRQSVVDLLLKSEADIKSEASHYREFSAI</sequence>
<gene>
    <name evidence="5" type="ORF">PENSUB_12552</name>
</gene>
<feature type="region of interest" description="Disordered" evidence="4">
    <location>
        <begin position="167"/>
        <end position="196"/>
    </location>
</feature>
<accession>A0A1Q5SY62</accession>
<dbReference type="PROSITE" id="PS50088">
    <property type="entry name" value="ANK_REPEAT"/>
    <property type="match status" value="5"/>
</dbReference>
<evidence type="ECO:0000313" key="5">
    <source>
        <dbReference type="EMBL" id="OKO92957.1"/>
    </source>
</evidence>
<dbReference type="SMART" id="SM00248">
    <property type="entry name" value="ANK"/>
    <property type="match status" value="10"/>
</dbReference>
<feature type="repeat" description="ANK" evidence="3">
    <location>
        <begin position="334"/>
        <end position="366"/>
    </location>
</feature>
<evidence type="ECO:0000256" key="4">
    <source>
        <dbReference type="SAM" id="MobiDB-lite"/>
    </source>
</evidence>
<dbReference type="PANTHER" id="PTHR24123:SF33">
    <property type="entry name" value="PROTEIN HOS4"/>
    <property type="match status" value="1"/>
</dbReference>
<name>A0A1Q5SY62_9EURO</name>
<dbReference type="PROSITE" id="PS50297">
    <property type="entry name" value="ANK_REP_REGION"/>
    <property type="match status" value="4"/>
</dbReference>
<dbReference type="PRINTS" id="PR01415">
    <property type="entry name" value="ANKYRIN"/>
</dbReference>
<feature type="repeat" description="ANK" evidence="3">
    <location>
        <begin position="226"/>
        <end position="258"/>
    </location>
</feature>
<evidence type="ECO:0000256" key="2">
    <source>
        <dbReference type="ARBA" id="ARBA00023043"/>
    </source>
</evidence>
<dbReference type="EMBL" id="MNBE01000735">
    <property type="protein sequence ID" value="OKO92957.1"/>
    <property type="molecule type" value="Genomic_DNA"/>
</dbReference>
<dbReference type="InterPro" id="IPR036770">
    <property type="entry name" value="Ankyrin_rpt-contain_sf"/>
</dbReference>
<dbReference type="PANTHER" id="PTHR24123">
    <property type="entry name" value="ANKYRIN REPEAT-CONTAINING"/>
    <property type="match status" value="1"/>
</dbReference>
<feature type="repeat" description="ANK" evidence="3">
    <location>
        <begin position="104"/>
        <end position="136"/>
    </location>
</feature>
<proteinExistence type="predicted"/>
<evidence type="ECO:0000256" key="3">
    <source>
        <dbReference type="PROSITE-ProRule" id="PRU00023"/>
    </source>
</evidence>
<dbReference type="Pfam" id="PF00023">
    <property type="entry name" value="Ank"/>
    <property type="match status" value="1"/>
</dbReference>
<dbReference type="SUPFAM" id="SSF48403">
    <property type="entry name" value="Ankyrin repeat"/>
    <property type="match status" value="2"/>
</dbReference>
<reference evidence="5 6" key="1">
    <citation type="submission" date="2016-10" db="EMBL/GenBank/DDBJ databases">
        <title>Genome sequence of the ascomycete fungus Penicillium subrubescens.</title>
        <authorList>
            <person name="De Vries R.P."/>
            <person name="Peng M."/>
            <person name="Dilokpimol A."/>
            <person name="Hilden K."/>
            <person name="Makela M.R."/>
            <person name="Grigoriev I."/>
            <person name="Riley R."/>
            <person name="Granchi Z."/>
        </authorList>
    </citation>
    <scope>NUCLEOTIDE SEQUENCE [LARGE SCALE GENOMIC DNA]</scope>
    <source>
        <strain evidence="5 6">CBS 132785</strain>
    </source>
</reference>
<feature type="repeat" description="ANK" evidence="3">
    <location>
        <begin position="369"/>
        <end position="401"/>
    </location>
</feature>
<evidence type="ECO:0000313" key="6">
    <source>
        <dbReference type="Proteomes" id="UP000186955"/>
    </source>
</evidence>
<keyword evidence="2 3" id="KW-0040">ANK repeat</keyword>
<dbReference type="Gene3D" id="1.25.40.20">
    <property type="entry name" value="Ankyrin repeat-containing domain"/>
    <property type="match status" value="3"/>
</dbReference>
<dbReference type="InterPro" id="IPR051165">
    <property type="entry name" value="Multifunctional_ANK_Repeat"/>
</dbReference>
<keyword evidence="6" id="KW-1185">Reference proteome</keyword>
<dbReference type="InterPro" id="IPR002110">
    <property type="entry name" value="Ankyrin_rpt"/>
</dbReference>
<evidence type="ECO:0000256" key="1">
    <source>
        <dbReference type="ARBA" id="ARBA00022737"/>
    </source>
</evidence>
<dbReference type="Pfam" id="PF13637">
    <property type="entry name" value="Ank_4"/>
    <property type="match status" value="1"/>
</dbReference>
<comment type="caution">
    <text evidence="5">The sequence shown here is derived from an EMBL/GenBank/DDBJ whole genome shotgun (WGS) entry which is preliminary data.</text>
</comment>
<feature type="compositionally biased region" description="Acidic residues" evidence="4">
    <location>
        <begin position="183"/>
        <end position="196"/>
    </location>
</feature>
<protein>
    <submittedName>
        <fullName evidence="5">Uncharacterized protein</fullName>
    </submittedName>
</protein>